<evidence type="ECO:0000313" key="3">
    <source>
        <dbReference type="Proteomes" id="UP000314294"/>
    </source>
</evidence>
<organism evidence="2 3">
    <name type="scientific">Liparis tanakae</name>
    <name type="common">Tanaka's snailfish</name>
    <dbReference type="NCBI Taxonomy" id="230148"/>
    <lineage>
        <taxon>Eukaryota</taxon>
        <taxon>Metazoa</taxon>
        <taxon>Chordata</taxon>
        <taxon>Craniata</taxon>
        <taxon>Vertebrata</taxon>
        <taxon>Euteleostomi</taxon>
        <taxon>Actinopterygii</taxon>
        <taxon>Neopterygii</taxon>
        <taxon>Teleostei</taxon>
        <taxon>Neoteleostei</taxon>
        <taxon>Acanthomorphata</taxon>
        <taxon>Eupercaria</taxon>
        <taxon>Perciformes</taxon>
        <taxon>Cottioidei</taxon>
        <taxon>Cottales</taxon>
        <taxon>Liparidae</taxon>
        <taxon>Liparis</taxon>
    </lineage>
</organism>
<dbReference type="EMBL" id="SRLO01001292">
    <property type="protein sequence ID" value="TNN39295.1"/>
    <property type="molecule type" value="Genomic_DNA"/>
</dbReference>
<proteinExistence type="predicted"/>
<accession>A0A4Z2FEJ2</accession>
<dbReference type="Proteomes" id="UP000314294">
    <property type="component" value="Unassembled WGS sequence"/>
</dbReference>
<evidence type="ECO:0000256" key="1">
    <source>
        <dbReference type="SAM" id="MobiDB-lite"/>
    </source>
</evidence>
<gene>
    <name evidence="2" type="ORF">EYF80_050544</name>
</gene>
<reference evidence="2 3" key="1">
    <citation type="submission" date="2019-03" db="EMBL/GenBank/DDBJ databases">
        <title>First draft genome of Liparis tanakae, snailfish: a comprehensive survey of snailfish specific genes.</title>
        <authorList>
            <person name="Kim W."/>
            <person name="Song I."/>
            <person name="Jeong J.-H."/>
            <person name="Kim D."/>
            <person name="Kim S."/>
            <person name="Ryu S."/>
            <person name="Song J.Y."/>
            <person name="Lee S.K."/>
        </authorList>
    </citation>
    <scope>NUCLEOTIDE SEQUENCE [LARGE SCALE GENOMIC DNA]</scope>
    <source>
        <tissue evidence="2">Muscle</tissue>
    </source>
</reference>
<sequence>MMMRKRKRMVITIKTKRVMAAARRPETDGRPSGGRRPTRGSRISRRDAVTRQAAYLPPTGRLIERHWHVIEWKVKGEQRSV</sequence>
<keyword evidence="3" id="KW-1185">Reference proteome</keyword>
<comment type="caution">
    <text evidence="2">The sequence shown here is derived from an EMBL/GenBank/DDBJ whole genome shotgun (WGS) entry which is preliminary data.</text>
</comment>
<evidence type="ECO:0000313" key="2">
    <source>
        <dbReference type="EMBL" id="TNN39295.1"/>
    </source>
</evidence>
<protein>
    <submittedName>
        <fullName evidence="2">Uncharacterized protein</fullName>
    </submittedName>
</protein>
<name>A0A4Z2FEJ2_9TELE</name>
<dbReference type="AlphaFoldDB" id="A0A4Z2FEJ2"/>
<feature type="region of interest" description="Disordered" evidence="1">
    <location>
        <begin position="19"/>
        <end position="53"/>
    </location>
</feature>